<keyword evidence="1" id="KW-1133">Transmembrane helix</keyword>
<keyword evidence="1" id="KW-0472">Membrane</keyword>
<feature type="transmembrane region" description="Helical" evidence="1">
    <location>
        <begin position="140"/>
        <end position="160"/>
    </location>
</feature>
<dbReference type="Pfam" id="PF20108">
    <property type="entry name" value="DUF6498"/>
    <property type="match status" value="1"/>
</dbReference>
<dbReference type="AlphaFoldDB" id="M0BFV7"/>
<gene>
    <name evidence="2" type="ORF">C480_02228</name>
</gene>
<evidence type="ECO:0000313" key="3">
    <source>
        <dbReference type="Proteomes" id="UP000011591"/>
    </source>
</evidence>
<dbReference type="PATRIC" id="fig|1227491.4.peg.456"/>
<sequence length="267" mass="29907">MEFDRRTRNRPTVISFAPVLVANLLPLGGVLWFDWRIGEVLAIYWIEVAVMLLAYSGAALFAERRIVLEGRNLFLPGVSRGKELSESRWGDNPTTINLGRSIPPIYPRNIRIVVMSVVWGLGFLLLPLGSFGLFPVVESIVSPSLIAAVLATIGSHLVELRREFFATKRYQELSAHMVLEIPCRVVFFAIVFLAFGTLVGGFFCFLIVNIVREVFGVVPTRGTLEFLFVTGVVLGKLVVEWSRFRAENDPEPSGFASWFVPFDPRSE</sequence>
<protein>
    <submittedName>
        <fullName evidence="2">Uncharacterized protein</fullName>
    </submittedName>
</protein>
<proteinExistence type="predicted"/>
<accession>M0BFV7</accession>
<comment type="caution">
    <text evidence="2">The sequence shown here is derived from an EMBL/GenBank/DDBJ whole genome shotgun (WGS) entry which is preliminary data.</text>
</comment>
<keyword evidence="3" id="KW-1185">Reference proteome</keyword>
<feature type="transmembrane region" description="Helical" evidence="1">
    <location>
        <begin position="12"/>
        <end position="35"/>
    </location>
</feature>
<keyword evidence="1" id="KW-0812">Transmembrane</keyword>
<evidence type="ECO:0000313" key="2">
    <source>
        <dbReference type="EMBL" id="ELZ09183.1"/>
    </source>
</evidence>
<dbReference type="InterPro" id="IPR045466">
    <property type="entry name" value="DUF6498"/>
</dbReference>
<organism evidence="2 3">
    <name type="scientific">Natrialba aegyptia DSM 13077</name>
    <dbReference type="NCBI Taxonomy" id="1227491"/>
    <lineage>
        <taxon>Archaea</taxon>
        <taxon>Methanobacteriati</taxon>
        <taxon>Methanobacteriota</taxon>
        <taxon>Stenosarchaea group</taxon>
        <taxon>Halobacteria</taxon>
        <taxon>Halobacteriales</taxon>
        <taxon>Natrialbaceae</taxon>
        <taxon>Natrialba</taxon>
    </lineage>
</organism>
<dbReference type="Proteomes" id="UP000011591">
    <property type="component" value="Unassembled WGS sequence"/>
</dbReference>
<feature type="transmembrane region" description="Helical" evidence="1">
    <location>
        <begin position="41"/>
        <end position="62"/>
    </location>
</feature>
<dbReference type="OrthoDB" id="169315at2157"/>
<dbReference type="EMBL" id="AOIP01000011">
    <property type="protein sequence ID" value="ELZ09183.1"/>
    <property type="molecule type" value="Genomic_DNA"/>
</dbReference>
<feature type="transmembrane region" description="Helical" evidence="1">
    <location>
        <begin position="181"/>
        <end position="210"/>
    </location>
</feature>
<evidence type="ECO:0000256" key="1">
    <source>
        <dbReference type="SAM" id="Phobius"/>
    </source>
</evidence>
<feature type="transmembrane region" description="Helical" evidence="1">
    <location>
        <begin position="222"/>
        <end position="239"/>
    </location>
</feature>
<name>M0BFV7_9EURY</name>
<reference evidence="2 3" key="1">
    <citation type="journal article" date="2014" name="PLoS Genet.">
        <title>Phylogenetically driven sequencing of extremely halophilic archaea reveals strategies for static and dynamic osmo-response.</title>
        <authorList>
            <person name="Becker E.A."/>
            <person name="Seitzer P.M."/>
            <person name="Tritt A."/>
            <person name="Larsen D."/>
            <person name="Krusor M."/>
            <person name="Yao A.I."/>
            <person name="Wu D."/>
            <person name="Madern D."/>
            <person name="Eisen J.A."/>
            <person name="Darling A.E."/>
            <person name="Facciotti M.T."/>
        </authorList>
    </citation>
    <scope>NUCLEOTIDE SEQUENCE [LARGE SCALE GENOMIC DNA]</scope>
    <source>
        <strain evidence="2 3">DSM 13077</strain>
    </source>
</reference>
<feature type="transmembrane region" description="Helical" evidence="1">
    <location>
        <begin position="110"/>
        <end position="134"/>
    </location>
</feature>
<dbReference type="RefSeq" id="WP_006663991.1">
    <property type="nucleotide sequence ID" value="NZ_AOIP01000011.1"/>
</dbReference>